<dbReference type="GO" id="GO:0004022">
    <property type="term" value="F:alcohol dehydrogenase (NAD+) activity"/>
    <property type="evidence" value="ECO:0007669"/>
    <property type="project" value="UniProtKB-EC"/>
</dbReference>
<keyword evidence="4" id="KW-0479">Metal-binding</keyword>
<dbReference type="NCBIfam" id="TIGR03366">
    <property type="entry name" value="HpnZ_proposed"/>
    <property type="match status" value="1"/>
</dbReference>
<comment type="cofactor">
    <cofactor evidence="1">
        <name>Zn(2+)</name>
        <dbReference type="ChEBI" id="CHEBI:29105"/>
    </cofactor>
</comment>
<dbReference type="Gene3D" id="3.90.180.10">
    <property type="entry name" value="Medium-chain alcohol dehydrogenases, catalytic domain"/>
    <property type="match status" value="1"/>
</dbReference>
<dbReference type="Proteomes" id="UP000326711">
    <property type="component" value="Chromosome"/>
</dbReference>
<dbReference type="EC" id="1.1.1.1" evidence="3"/>
<evidence type="ECO:0000313" key="10">
    <source>
        <dbReference type="EMBL" id="QFQ01891.1"/>
    </source>
</evidence>
<comment type="similarity">
    <text evidence="2">Belongs to the zinc-containing alcohol dehydrogenase family.</text>
</comment>
<dbReference type="Pfam" id="PF00107">
    <property type="entry name" value="ADH_zinc_N"/>
    <property type="match status" value="1"/>
</dbReference>
<feature type="domain" description="Alcohol dehydrogenase-like C-terminal" evidence="8">
    <location>
        <begin position="197"/>
        <end position="316"/>
    </location>
</feature>
<dbReference type="Gene3D" id="3.40.50.720">
    <property type="entry name" value="NAD(P)-binding Rossmann-like Domain"/>
    <property type="match status" value="1"/>
</dbReference>
<evidence type="ECO:0000256" key="5">
    <source>
        <dbReference type="ARBA" id="ARBA00022833"/>
    </source>
</evidence>
<dbReference type="InterPro" id="IPR013149">
    <property type="entry name" value="ADH-like_C"/>
</dbReference>
<evidence type="ECO:0000256" key="7">
    <source>
        <dbReference type="ARBA" id="ARBA00023027"/>
    </source>
</evidence>
<keyword evidence="7" id="KW-0520">NAD</keyword>
<evidence type="ECO:0000313" key="11">
    <source>
        <dbReference type="Proteomes" id="UP000326711"/>
    </source>
</evidence>
<accession>A0A5J6Z6B3</accession>
<dbReference type="AlphaFoldDB" id="A0A5J6Z6B3"/>
<dbReference type="InterPro" id="IPR017743">
    <property type="entry name" value="ADH_phosphonate_catab-assoc"/>
</dbReference>
<dbReference type="SUPFAM" id="SSF51735">
    <property type="entry name" value="NAD(P)-binding Rossmann-fold domains"/>
    <property type="match status" value="1"/>
</dbReference>
<evidence type="ECO:0000256" key="3">
    <source>
        <dbReference type="ARBA" id="ARBA00013190"/>
    </source>
</evidence>
<dbReference type="CDD" id="cd08231">
    <property type="entry name" value="MDR_TM0436_like"/>
    <property type="match status" value="1"/>
</dbReference>
<evidence type="ECO:0000256" key="2">
    <source>
        <dbReference type="ARBA" id="ARBA00008072"/>
    </source>
</evidence>
<evidence type="ECO:0000256" key="4">
    <source>
        <dbReference type="ARBA" id="ARBA00022723"/>
    </source>
</evidence>
<name>A0A5J6Z6B3_9CORY</name>
<dbReference type="InterPro" id="IPR013154">
    <property type="entry name" value="ADH-like_N"/>
</dbReference>
<keyword evidence="11" id="KW-1185">Reference proteome</keyword>
<dbReference type="GO" id="GO:0005737">
    <property type="term" value="C:cytoplasm"/>
    <property type="evidence" value="ECO:0007669"/>
    <property type="project" value="TreeGrafter"/>
</dbReference>
<proteinExistence type="inferred from homology"/>
<reference evidence="11" key="1">
    <citation type="submission" date="2019-10" db="EMBL/GenBank/DDBJ databases">
        <title>Complete genome sequence of Corynebacterium urogenitalis DSM 108747, isolated from the genital tract of a cow.</title>
        <authorList>
            <person name="Ruckert C."/>
            <person name="Ballas P."/>
            <person name="Wagener K."/>
            <person name="Drillich M."/>
            <person name="Kaempfer P."/>
            <person name="Busse H.-J."/>
            <person name="Ehling-Schulz M."/>
        </authorList>
    </citation>
    <scope>NUCLEOTIDE SEQUENCE [LARGE SCALE GENOMIC DNA]</scope>
    <source>
        <strain evidence="11">LMM 1652</strain>
    </source>
</reference>
<dbReference type="InterPro" id="IPR011032">
    <property type="entry name" value="GroES-like_sf"/>
</dbReference>
<dbReference type="Pfam" id="PF08240">
    <property type="entry name" value="ADH_N"/>
    <property type="match status" value="1"/>
</dbReference>
<organism evidence="10 11">
    <name type="scientific">Corynebacterium urogenitale</name>
    <dbReference type="NCBI Taxonomy" id="2487892"/>
    <lineage>
        <taxon>Bacteria</taxon>
        <taxon>Bacillati</taxon>
        <taxon>Actinomycetota</taxon>
        <taxon>Actinomycetes</taxon>
        <taxon>Mycobacteriales</taxon>
        <taxon>Corynebacteriaceae</taxon>
        <taxon>Corynebacterium</taxon>
    </lineage>
</organism>
<dbReference type="GO" id="GO:0046872">
    <property type="term" value="F:metal ion binding"/>
    <property type="evidence" value="ECO:0007669"/>
    <property type="project" value="UniProtKB-KW"/>
</dbReference>
<evidence type="ECO:0000259" key="9">
    <source>
        <dbReference type="Pfam" id="PF08240"/>
    </source>
</evidence>
<evidence type="ECO:0000256" key="1">
    <source>
        <dbReference type="ARBA" id="ARBA00001947"/>
    </source>
</evidence>
<protein>
    <recommendedName>
        <fullName evidence="3">alcohol dehydrogenase</fullName>
        <ecNumber evidence="3">1.1.1.1</ecNumber>
    </recommendedName>
</protein>
<evidence type="ECO:0000259" key="8">
    <source>
        <dbReference type="Pfam" id="PF00107"/>
    </source>
</evidence>
<dbReference type="EMBL" id="CP045032">
    <property type="protein sequence ID" value="QFQ01891.1"/>
    <property type="molecule type" value="Genomic_DNA"/>
</dbReference>
<dbReference type="PANTHER" id="PTHR42940:SF3">
    <property type="entry name" value="ALCOHOL DEHYDROGENASE 1-RELATED"/>
    <property type="match status" value="1"/>
</dbReference>
<dbReference type="InterPro" id="IPR036291">
    <property type="entry name" value="NAD(P)-bd_dom_sf"/>
</dbReference>
<keyword evidence="6 10" id="KW-0560">Oxidoreductase</keyword>
<keyword evidence="5" id="KW-0862">Zinc</keyword>
<dbReference type="KEGG" id="cuo:CUROG_02505"/>
<gene>
    <name evidence="10" type="primary">tdh</name>
    <name evidence="10" type="ORF">CUROG_02505</name>
</gene>
<evidence type="ECO:0000256" key="6">
    <source>
        <dbReference type="ARBA" id="ARBA00023002"/>
    </source>
</evidence>
<dbReference type="PANTHER" id="PTHR42940">
    <property type="entry name" value="ALCOHOL DEHYDROGENASE 1-RELATED"/>
    <property type="match status" value="1"/>
</dbReference>
<sequence length="368" mass="38837">MEKTNTATAMVWHGGDHFIPTEQALPEIAAGEAIVRITAATICQSDRHTVTGRRTSPMPSVLGHEGVGVIQENNGAQDIHGDLLQIGDRVVWSVVSHCGQCDRCRRGLTSKCRVLKKTGHELFDEVWPLSGTYSTHMVLRAGQAVVKISNAVPDAVASTAACAGATVMAAVEAAGGSMDRPESMSGQRVLVNGAGMLGLFAVGAVKRLGADAVEARDIDQARLEIASRWGADEAVLAGEEPACPVDVAMEFSGHPAGVRTVLEALRIGGSAVLVGSVSPGPSVSVDPEWLVRGWRTITGVHNYEPRHLAQAVEFLERYAGELDWEEILGETIGFEELAAAFDETAAHVEGAALDKGSAPAMRVVLQPQ</sequence>
<dbReference type="SUPFAM" id="SSF50129">
    <property type="entry name" value="GroES-like"/>
    <property type="match status" value="1"/>
</dbReference>
<feature type="domain" description="Alcohol dehydrogenase-like N-terminal" evidence="9">
    <location>
        <begin position="30"/>
        <end position="148"/>
    </location>
</feature>